<sequence>MREGPTALAASESRTPPFYSASALAHGAARSVVEVLSGRRPLHQIRRWLSRPVAGLLTSLTRSGAPLDFRTRVNSVHACPTSSNTVEVCVVIGEPQRHRAVTLRLERRLDSGWSCTLLTLV</sequence>
<dbReference type="RefSeq" id="WP_211481077.1">
    <property type="nucleotide sequence ID" value="NZ_FNJR01000001.1"/>
</dbReference>
<protein>
    <recommendedName>
        <fullName evidence="3">3-hydroxyacyl-CoA dehydrogenase</fullName>
    </recommendedName>
</protein>
<accession>A0A1H0N5W3</accession>
<evidence type="ECO:0008006" key="3">
    <source>
        <dbReference type="Google" id="ProtNLM"/>
    </source>
</evidence>
<evidence type="ECO:0000313" key="2">
    <source>
        <dbReference type="Proteomes" id="UP000199497"/>
    </source>
</evidence>
<name>A0A1H0N5W3_9ACTN</name>
<keyword evidence="2" id="KW-1185">Reference proteome</keyword>
<dbReference type="AlphaFoldDB" id="A0A1H0N5W3"/>
<evidence type="ECO:0000313" key="1">
    <source>
        <dbReference type="EMBL" id="SDO88052.1"/>
    </source>
</evidence>
<dbReference type="EMBL" id="FNJR01000001">
    <property type="protein sequence ID" value="SDO88052.1"/>
    <property type="molecule type" value="Genomic_DNA"/>
</dbReference>
<dbReference type="InterPro" id="IPR045596">
    <property type="entry name" value="DUF6459"/>
</dbReference>
<proteinExistence type="predicted"/>
<dbReference type="Proteomes" id="UP000199497">
    <property type="component" value="Unassembled WGS sequence"/>
</dbReference>
<organism evidence="1 2">
    <name type="scientific">Actinopolyspora xinjiangensis</name>
    <dbReference type="NCBI Taxonomy" id="405564"/>
    <lineage>
        <taxon>Bacteria</taxon>
        <taxon>Bacillati</taxon>
        <taxon>Actinomycetota</taxon>
        <taxon>Actinomycetes</taxon>
        <taxon>Actinopolysporales</taxon>
        <taxon>Actinopolysporaceae</taxon>
        <taxon>Actinopolyspora</taxon>
    </lineage>
</organism>
<dbReference type="Pfam" id="PF20060">
    <property type="entry name" value="DUF6459"/>
    <property type="match status" value="1"/>
</dbReference>
<reference evidence="2" key="1">
    <citation type="submission" date="2016-10" db="EMBL/GenBank/DDBJ databases">
        <authorList>
            <person name="Varghese N."/>
            <person name="Submissions S."/>
        </authorList>
    </citation>
    <scope>NUCLEOTIDE SEQUENCE [LARGE SCALE GENOMIC DNA]</scope>
    <source>
        <strain evidence="2">DSM 46732</strain>
    </source>
</reference>
<gene>
    <name evidence="1" type="ORF">SAMN04487905_1013</name>
</gene>